<dbReference type="Pfam" id="PF22673">
    <property type="entry name" value="MCP-like_PDC_1"/>
    <property type="match status" value="1"/>
</dbReference>
<gene>
    <name evidence="7" type="ordered locus">CA_C3352</name>
</gene>
<evidence type="ECO:0000256" key="4">
    <source>
        <dbReference type="SAM" id="Phobius"/>
    </source>
</evidence>
<evidence type="ECO:0000313" key="8">
    <source>
        <dbReference type="Proteomes" id="UP000000814"/>
    </source>
</evidence>
<dbReference type="PROSITE" id="PS50885">
    <property type="entry name" value="HAMP"/>
    <property type="match status" value="1"/>
</dbReference>
<protein>
    <submittedName>
        <fullName evidence="7">Membrane associated methyl-accepting chemotaxis protein with HAMP domain</fullName>
    </submittedName>
</protein>
<dbReference type="Gene3D" id="1.10.287.950">
    <property type="entry name" value="Methyl-accepting chemotaxis protein"/>
    <property type="match status" value="1"/>
</dbReference>
<evidence type="ECO:0000256" key="1">
    <source>
        <dbReference type="ARBA" id="ARBA00023224"/>
    </source>
</evidence>
<dbReference type="PANTHER" id="PTHR32089:SF112">
    <property type="entry name" value="LYSOZYME-LIKE PROTEIN-RELATED"/>
    <property type="match status" value="1"/>
</dbReference>
<dbReference type="HOGENOM" id="CLU_000445_107_19_9"/>
<dbReference type="RefSeq" id="WP_010966624.1">
    <property type="nucleotide sequence ID" value="NC_003030.1"/>
</dbReference>
<dbReference type="OrthoDB" id="9804955at2"/>
<proteinExistence type="inferred from homology"/>
<evidence type="ECO:0000256" key="3">
    <source>
        <dbReference type="PROSITE-ProRule" id="PRU00284"/>
    </source>
</evidence>
<feature type="transmembrane region" description="Helical" evidence="4">
    <location>
        <begin position="15"/>
        <end position="35"/>
    </location>
</feature>
<evidence type="ECO:0000313" key="7">
    <source>
        <dbReference type="EMBL" id="AAK81284.1"/>
    </source>
</evidence>
<dbReference type="EMBL" id="AE001437">
    <property type="protein sequence ID" value="AAK81284.1"/>
    <property type="molecule type" value="Genomic_DNA"/>
</dbReference>
<feature type="domain" description="HAMP" evidence="6">
    <location>
        <begin position="341"/>
        <end position="397"/>
    </location>
</feature>
<feature type="transmembrane region" description="Helical" evidence="4">
    <location>
        <begin position="317"/>
        <end position="339"/>
    </location>
</feature>
<keyword evidence="4" id="KW-1133">Transmembrane helix</keyword>
<evidence type="ECO:0000259" key="5">
    <source>
        <dbReference type="PROSITE" id="PS50111"/>
    </source>
</evidence>
<dbReference type="KEGG" id="cac:CA_C3352"/>
<keyword evidence="4" id="KW-0472">Membrane</keyword>
<dbReference type="SMART" id="SM00283">
    <property type="entry name" value="MA"/>
    <property type="match status" value="1"/>
</dbReference>
<dbReference type="PROSITE" id="PS50111">
    <property type="entry name" value="CHEMOTAXIS_TRANSDUC_2"/>
    <property type="match status" value="1"/>
</dbReference>
<feature type="domain" description="Methyl-accepting transducer" evidence="5">
    <location>
        <begin position="416"/>
        <end position="667"/>
    </location>
</feature>
<dbReference type="Proteomes" id="UP000000814">
    <property type="component" value="Chromosome"/>
</dbReference>
<dbReference type="PATRIC" id="fig|272562.8.peg.3533"/>
<organism evidence="7 8">
    <name type="scientific">Clostridium acetobutylicum (strain ATCC 824 / DSM 792 / JCM 1419 / IAM 19013 / LMG 5710 / NBRC 13948 / NRRL B-527 / VKM B-1787 / 2291 / W)</name>
    <dbReference type="NCBI Taxonomy" id="272562"/>
    <lineage>
        <taxon>Bacteria</taxon>
        <taxon>Bacillati</taxon>
        <taxon>Bacillota</taxon>
        <taxon>Clostridia</taxon>
        <taxon>Eubacteriales</taxon>
        <taxon>Clostridiaceae</taxon>
        <taxon>Clostridium</taxon>
    </lineage>
</organism>
<keyword evidence="1 3" id="KW-0807">Transducer</keyword>
<evidence type="ECO:0000256" key="2">
    <source>
        <dbReference type="ARBA" id="ARBA00029447"/>
    </source>
</evidence>
<dbReference type="PIR" id="A97312">
    <property type="entry name" value="A97312"/>
</dbReference>
<dbReference type="PANTHER" id="PTHR32089">
    <property type="entry name" value="METHYL-ACCEPTING CHEMOTAXIS PROTEIN MCPB"/>
    <property type="match status" value="1"/>
</dbReference>
<keyword evidence="8" id="KW-1185">Reference proteome</keyword>
<dbReference type="GeneID" id="44999847"/>
<evidence type="ECO:0000259" key="6">
    <source>
        <dbReference type="PROSITE" id="PS50885"/>
    </source>
</evidence>
<sequence>MELLKKTKEHISFKIILPIVICCILSIVITAVVCIQKTTGLVTNEAEDKLMEVSQNKANDVNKLLLNTETSTSDVENLINSNFDANRAKIDGNYTNEYVQSIDEYMKEIATKNNKVLGITVLFNPEVTKNLYQICYEKEGSQVKEISKFSISDFDPSKKSMAWYYNPVNSKKAIWSDPHYDASESSNANSKDMRIAYTKPIFKNGELVAVIAIDLYFNDYVKMINNVKLYNSGYAYLLNDKFNFVVDKKYTTKDSFQKVNNGLFSKYTDKMASDSNGVEDYKLNGEGRAFAYSKLINGNIMVVDAPKKEMLSGFSSLKIYITVLALILITLGTFAAVIIGRVIAKPIIATTSFVNRTAELDLTNDESYDFLLNYNDEVGVLIKSFVRMKKELIKMVKSIMTSSDKLGISSEKLSSTVGDMSVKFNEINGGSKKISSDIMSTSAASEEITASVEEINSYVTELSNKANEGRNNSEGAKTRASEVKNRVESTSEKIDEVYKEKKDRILSCIEEGKVVQDIRLMTEAITDIAEQTNLLALNASIEAARAGEQGKGFAVVADEVRRLAESSSKTANSIKDVTIKVENAFKNIATSSEEILRFIQEDISNQLGELNKIGDNYYEDADFISSMSTEIASMVNELNTAIEQVSEAVQNTAVLQQSSSENISVIDDSINEASNGINEILDTAKNQTAMSQELNSIINKFKI</sequence>
<dbReference type="STRING" id="272562.CA_C3352"/>
<dbReference type="GO" id="GO:0007165">
    <property type="term" value="P:signal transduction"/>
    <property type="evidence" value="ECO:0007669"/>
    <property type="project" value="UniProtKB-KW"/>
</dbReference>
<comment type="similarity">
    <text evidence="2">Belongs to the methyl-accepting chemotaxis (MCP) protein family.</text>
</comment>
<name>Q97DW8_CLOAB</name>
<keyword evidence="4" id="KW-0812">Transmembrane</keyword>
<dbReference type="CDD" id="cd12913">
    <property type="entry name" value="PDC1_MCP_like"/>
    <property type="match status" value="1"/>
</dbReference>
<dbReference type="Gene3D" id="3.30.450.20">
    <property type="entry name" value="PAS domain"/>
    <property type="match status" value="1"/>
</dbReference>
<dbReference type="AlphaFoldDB" id="Q97DW8"/>
<accession>Q97DW8</accession>
<dbReference type="InterPro" id="IPR003660">
    <property type="entry name" value="HAMP_dom"/>
</dbReference>
<dbReference type="SUPFAM" id="SSF58104">
    <property type="entry name" value="Methyl-accepting chemotaxis protein (MCP) signaling domain"/>
    <property type="match status" value="1"/>
</dbReference>
<dbReference type="Pfam" id="PF00015">
    <property type="entry name" value="MCPsignal"/>
    <property type="match status" value="1"/>
</dbReference>
<dbReference type="GO" id="GO:0016020">
    <property type="term" value="C:membrane"/>
    <property type="evidence" value="ECO:0007669"/>
    <property type="project" value="InterPro"/>
</dbReference>
<reference evidence="7 8" key="1">
    <citation type="journal article" date="2001" name="J. Bacteriol.">
        <title>Genome sequence and comparative analysis of the solvent-producing bacterium Clostridium acetobutylicum.</title>
        <authorList>
            <person name="Nolling J."/>
            <person name="Breton G."/>
            <person name="Omelchenko M.V."/>
            <person name="Makarova K.S."/>
            <person name="Zeng Q."/>
            <person name="Gibson R."/>
            <person name="Lee H.M."/>
            <person name="Dubois J."/>
            <person name="Qiu D."/>
            <person name="Hitti J."/>
            <person name="Wolf Y.I."/>
            <person name="Tatusov R.L."/>
            <person name="Sabathe F."/>
            <person name="Doucette-Stamm L."/>
            <person name="Soucaille P."/>
            <person name="Daly M.J."/>
            <person name="Bennett G.N."/>
            <person name="Koonin E.V."/>
            <person name="Smith D.R."/>
        </authorList>
    </citation>
    <scope>NUCLEOTIDE SEQUENCE [LARGE SCALE GENOMIC DNA]</scope>
    <source>
        <strain evidence="8">ATCC 824 / DSM 792 / JCM 1419 / LMG 5710 / VKM B-1787</strain>
    </source>
</reference>
<dbReference type="eggNOG" id="COG0840">
    <property type="taxonomic scope" value="Bacteria"/>
</dbReference>
<dbReference type="InterPro" id="IPR004089">
    <property type="entry name" value="MCPsignal_dom"/>
</dbReference>